<sequence>MATVGTGKYTYDVIESWGKLPAGDTFGMVSAIATDSNDRVFAFQRKDPPMLIFDRDGNLTDSWGNGSFEFAHGIHIADDVVYVTDRNTSVCIMYTLDGKPIQMLGRHGVHSDTGCENPGDLVPRAAGPFNYPAELVPSASGDLYVADGYRNSRVHRFSAEGQLKKSWGEPGKGGPNEFHLPHSILVDGDNVVVCDRENDRIQVFGLDGDFKEIWHDIQRPMDISMDSDGNYMVSEGQRENSARISILDKTGAVLSRFDCRGSGHGSWIDSRGDIYLAGVPDAIDKYVRKG</sequence>
<dbReference type="GO" id="GO:0004504">
    <property type="term" value="F:peptidylglycine monooxygenase activity"/>
    <property type="evidence" value="ECO:0007669"/>
    <property type="project" value="UniProtKB-EC"/>
</dbReference>
<evidence type="ECO:0000313" key="3">
    <source>
        <dbReference type="EMBL" id="CUV01744.1"/>
    </source>
</evidence>
<evidence type="ECO:0000256" key="1">
    <source>
        <dbReference type="ARBA" id="ARBA00022729"/>
    </source>
</evidence>
<accession>A0A160V7B0</accession>
<dbReference type="InterPro" id="IPR011042">
    <property type="entry name" value="6-blade_b-propeller_TolB-like"/>
</dbReference>
<keyword evidence="2" id="KW-0325">Glycoprotein</keyword>
<evidence type="ECO:0000256" key="2">
    <source>
        <dbReference type="ARBA" id="ARBA00023180"/>
    </source>
</evidence>
<gene>
    <name evidence="3" type="ORF">MGWOODY_Clf283</name>
</gene>
<organism evidence="3">
    <name type="scientific">hydrothermal vent metagenome</name>
    <dbReference type="NCBI Taxonomy" id="652676"/>
    <lineage>
        <taxon>unclassified sequences</taxon>
        <taxon>metagenomes</taxon>
        <taxon>ecological metagenomes</taxon>
    </lineage>
</organism>
<keyword evidence="3" id="KW-0503">Monooxygenase</keyword>
<keyword evidence="1" id="KW-0732">Signal</keyword>
<dbReference type="AlphaFoldDB" id="A0A160V7B0"/>
<keyword evidence="3" id="KW-0560">Oxidoreductase</keyword>
<dbReference type="PANTHER" id="PTHR10680:SF38">
    <property type="entry name" value="BLL1368 PROTEIN"/>
    <property type="match status" value="1"/>
</dbReference>
<proteinExistence type="predicted"/>
<protein>
    <submittedName>
        <fullName evidence="3">Peptidyl-glycine alpha-amidating monooxygenase</fullName>
        <ecNumber evidence="3">1.14.17.3</ecNumber>
    </submittedName>
</protein>
<dbReference type="SUPFAM" id="SSF101898">
    <property type="entry name" value="NHL repeat"/>
    <property type="match status" value="1"/>
</dbReference>
<dbReference type="Pfam" id="PF17170">
    <property type="entry name" value="DUF5128"/>
    <property type="match status" value="1"/>
</dbReference>
<reference evidence="3" key="1">
    <citation type="submission" date="2015-10" db="EMBL/GenBank/DDBJ databases">
        <authorList>
            <person name="Gilbert D.G."/>
        </authorList>
    </citation>
    <scope>NUCLEOTIDE SEQUENCE</scope>
</reference>
<dbReference type="Gene3D" id="2.120.10.30">
    <property type="entry name" value="TolB, C-terminal domain"/>
    <property type="match status" value="1"/>
</dbReference>
<dbReference type="EMBL" id="FAXA01000126">
    <property type="protein sequence ID" value="CUV01744.1"/>
    <property type="molecule type" value="Genomic_DNA"/>
</dbReference>
<dbReference type="PANTHER" id="PTHR10680">
    <property type="entry name" value="PEPTIDYL-GLYCINE ALPHA-AMIDATING MONOOXYGENASE"/>
    <property type="match status" value="1"/>
</dbReference>
<name>A0A160V7B0_9ZZZZ</name>
<dbReference type="EC" id="1.14.17.3" evidence="3"/>